<protein>
    <submittedName>
        <fullName evidence="2">Uncharacterized protein</fullName>
    </submittedName>
</protein>
<evidence type="ECO:0000313" key="3">
    <source>
        <dbReference type="Proteomes" id="UP000011205"/>
    </source>
</evidence>
<dbReference type="AlphaFoldDB" id="L8PIN7"/>
<gene>
    <name evidence="2" type="ORF">STVIR_2852</name>
</gene>
<comment type="caution">
    <text evidence="2">The sequence shown here is derived from an EMBL/GenBank/DDBJ whole genome shotgun (WGS) entry which is preliminary data.</text>
</comment>
<dbReference type="Proteomes" id="UP000011205">
    <property type="component" value="Unassembled WGS sequence"/>
</dbReference>
<evidence type="ECO:0000256" key="1">
    <source>
        <dbReference type="SAM" id="Phobius"/>
    </source>
</evidence>
<keyword evidence="1" id="KW-1133">Transmembrane helix</keyword>
<reference evidence="2 3" key="1">
    <citation type="journal article" date="2013" name="Genome Announc.">
        <title>Draft Genome Sequence of Streptomyces viridochromogenes Strain Tu57, Producer of Avilamycin.</title>
        <authorList>
            <person name="Gruning B.A."/>
            <person name="Erxleben A."/>
            <person name="Hahnlein A."/>
            <person name="Gunther S."/>
        </authorList>
    </citation>
    <scope>NUCLEOTIDE SEQUENCE [LARGE SCALE GENOMIC DNA]</scope>
    <source>
        <strain evidence="2 3">Tue57</strain>
    </source>
</reference>
<evidence type="ECO:0000313" key="2">
    <source>
        <dbReference type="EMBL" id="ELS56094.1"/>
    </source>
</evidence>
<name>L8PIN7_STRVR</name>
<organism evidence="2 3">
    <name type="scientific">Streptomyces viridochromogenes Tue57</name>
    <dbReference type="NCBI Taxonomy" id="1160705"/>
    <lineage>
        <taxon>Bacteria</taxon>
        <taxon>Bacillati</taxon>
        <taxon>Actinomycetota</taxon>
        <taxon>Actinomycetes</taxon>
        <taxon>Kitasatosporales</taxon>
        <taxon>Streptomycetaceae</taxon>
        <taxon>Streptomyces</taxon>
    </lineage>
</organism>
<keyword evidence="1" id="KW-0472">Membrane</keyword>
<dbReference type="EMBL" id="AMLP01000092">
    <property type="protein sequence ID" value="ELS56094.1"/>
    <property type="molecule type" value="Genomic_DNA"/>
</dbReference>
<proteinExistence type="predicted"/>
<feature type="transmembrane region" description="Helical" evidence="1">
    <location>
        <begin position="6"/>
        <end position="33"/>
    </location>
</feature>
<feature type="transmembrane region" description="Helical" evidence="1">
    <location>
        <begin position="75"/>
        <end position="92"/>
    </location>
</feature>
<keyword evidence="1" id="KW-0812">Transmembrane</keyword>
<accession>L8PIN7</accession>
<sequence>MTGMHGILVTPAALCVAAGVAMGVAGIVTGWVPPWGRRRIVRPRLWGYGSVVGSVGIGGYSSLGSFDGPASRHAGIAIAGGAVFFVGLALQLPAQRPGRTPHEPATRNAS</sequence>
<feature type="transmembrane region" description="Helical" evidence="1">
    <location>
        <begin position="45"/>
        <end position="63"/>
    </location>
</feature>
<dbReference type="PATRIC" id="fig|1160705.3.peg.2826"/>